<dbReference type="Pfam" id="PF00239">
    <property type="entry name" value="Resolvase"/>
    <property type="match status" value="1"/>
</dbReference>
<dbReference type="InterPro" id="IPR025827">
    <property type="entry name" value="Zn_ribbon_recom_dom"/>
</dbReference>
<dbReference type="GO" id="GO:0003677">
    <property type="term" value="F:DNA binding"/>
    <property type="evidence" value="ECO:0007669"/>
    <property type="project" value="InterPro"/>
</dbReference>
<reference evidence="3 4" key="1">
    <citation type="submission" date="2020-07" db="EMBL/GenBank/DDBJ databases">
        <title>Sequencing the genomes of 1000 actinobacteria strains.</title>
        <authorList>
            <person name="Klenk H.-P."/>
        </authorList>
    </citation>
    <scope>NUCLEOTIDE SEQUENCE [LARGE SCALE GENOMIC DNA]</scope>
    <source>
        <strain evidence="3 4">DSM 45975</strain>
    </source>
</reference>
<dbReference type="Proteomes" id="UP000569329">
    <property type="component" value="Unassembled WGS sequence"/>
</dbReference>
<dbReference type="Gene3D" id="3.40.50.1390">
    <property type="entry name" value="Resolvase, N-terminal catalytic domain"/>
    <property type="match status" value="1"/>
</dbReference>
<dbReference type="Pfam" id="PF13408">
    <property type="entry name" value="Zn_ribbon_recom"/>
    <property type="match status" value="1"/>
</dbReference>
<dbReference type="PANTHER" id="PTHR30461">
    <property type="entry name" value="DNA-INVERTASE FROM LAMBDOID PROPHAGE"/>
    <property type="match status" value="1"/>
</dbReference>
<proteinExistence type="predicted"/>
<dbReference type="AlphaFoldDB" id="A0A839DWK0"/>
<protein>
    <submittedName>
        <fullName evidence="3">DNA invertase Pin-like site-specific DNA recombinase</fullName>
    </submittedName>
</protein>
<dbReference type="InterPro" id="IPR006119">
    <property type="entry name" value="Resolv_N"/>
</dbReference>
<gene>
    <name evidence="3" type="ORF">FHX42_001156</name>
</gene>
<keyword evidence="4" id="KW-1185">Reference proteome</keyword>
<feature type="region of interest" description="Disordered" evidence="1">
    <location>
        <begin position="386"/>
        <end position="406"/>
    </location>
</feature>
<dbReference type="InterPro" id="IPR050639">
    <property type="entry name" value="SSR_resolvase"/>
</dbReference>
<sequence>MTTAHGQDGVDLLGGWTQRAPHRTRQQALDTGSVTGGVRFAFYGRTSTRKHQHYSTSAAWQREAAESVIADHGAITVEFFDTGCSRRLPWTRRPQAAALLATLDNEDPGFEAIVVGEYERAFTDSQFTRIIALLQHHNVQMWLPETGGPVNTSNPAHQALMTMLGAQSQREVLRARHRVLAAMSAQTRDQGRYLGGRPPYGYRLVDAGPHPNQAHARWGRRAQRLDPDPTTAPHVQWIFAQRLAGTSTASIARALNDQGIPCPSSADPDRNPHRTGEAWTLRTVAAILANPRYTGRQVWNRQRAHHAPTETETPLVHQWTVRRDWVVSKAATHPALVTEADFVAAQAIRAARPTSNGSTRTYLLAGLLQCGLCERRMDSHWTNHRPGYRCRHGHTSSQRRSPGQPKTLYRREDHLLDQLTAHLTSPDGTAVLHEEETRADDIVGYLRDNDLIIVCDEKGWAARSDPA</sequence>
<dbReference type="SUPFAM" id="SSF53041">
    <property type="entry name" value="Resolvase-like"/>
    <property type="match status" value="1"/>
</dbReference>
<organism evidence="3 4">
    <name type="scientific">Halosaccharopolyspora lacisalsi</name>
    <dbReference type="NCBI Taxonomy" id="1000566"/>
    <lineage>
        <taxon>Bacteria</taxon>
        <taxon>Bacillati</taxon>
        <taxon>Actinomycetota</taxon>
        <taxon>Actinomycetes</taxon>
        <taxon>Pseudonocardiales</taxon>
        <taxon>Pseudonocardiaceae</taxon>
        <taxon>Halosaccharopolyspora</taxon>
    </lineage>
</organism>
<accession>A0A839DWK0</accession>
<dbReference type="GO" id="GO:0000150">
    <property type="term" value="F:DNA strand exchange activity"/>
    <property type="evidence" value="ECO:0007669"/>
    <property type="project" value="InterPro"/>
</dbReference>
<dbReference type="PANTHER" id="PTHR30461:SF23">
    <property type="entry name" value="DNA RECOMBINASE-RELATED"/>
    <property type="match status" value="1"/>
</dbReference>
<dbReference type="EMBL" id="JACGWZ010000001">
    <property type="protein sequence ID" value="MBA8823827.1"/>
    <property type="molecule type" value="Genomic_DNA"/>
</dbReference>
<evidence type="ECO:0000259" key="2">
    <source>
        <dbReference type="PROSITE" id="PS51737"/>
    </source>
</evidence>
<comment type="caution">
    <text evidence="3">The sequence shown here is derived from an EMBL/GenBank/DDBJ whole genome shotgun (WGS) entry which is preliminary data.</text>
</comment>
<evidence type="ECO:0000313" key="3">
    <source>
        <dbReference type="EMBL" id="MBA8823827.1"/>
    </source>
</evidence>
<dbReference type="Gene3D" id="3.90.1750.20">
    <property type="entry name" value="Putative Large Serine Recombinase, Chain B, Domain 2"/>
    <property type="match status" value="1"/>
</dbReference>
<feature type="domain" description="Recombinase" evidence="2">
    <location>
        <begin position="199"/>
        <end position="355"/>
    </location>
</feature>
<dbReference type="RefSeq" id="WP_328795915.1">
    <property type="nucleotide sequence ID" value="NZ_JACGWZ010000001.1"/>
</dbReference>
<dbReference type="Pfam" id="PF07508">
    <property type="entry name" value="Recombinase"/>
    <property type="match status" value="1"/>
</dbReference>
<dbReference type="InterPro" id="IPR038109">
    <property type="entry name" value="DNA_bind_recomb_sf"/>
</dbReference>
<dbReference type="InterPro" id="IPR011109">
    <property type="entry name" value="DNA_bind_recombinase_dom"/>
</dbReference>
<dbReference type="InterPro" id="IPR036162">
    <property type="entry name" value="Resolvase-like_N_sf"/>
</dbReference>
<dbReference type="PROSITE" id="PS51737">
    <property type="entry name" value="RECOMBINASE_DNA_BIND"/>
    <property type="match status" value="1"/>
</dbReference>
<name>A0A839DWK0_9PSEU</name>
<evidence type="ECO:0000256" key="1">
    <source>
        <dbReference type="SAM" id="MobiDB-lite"/>
    </source>
</evidence>
<evidence type="ECO:0000313" key="4">
    <source>
        <dbReference type="Proteomes" id="UP000569329"/>
    </source>
</evidence>
<dbReference type="SMART" id="SM00857">
    <property type="entry name" value="Resolvase"/>
    <property type="match status" value="1"/>
</dbReference>